<proteinExistence type="predicted"/>
<accession>A0A518HNU1</accession>
<name>A0A518HNU1_9BACT</name>
<reference evidence="1 2" key="1">
    <citation type="submission" date="2019-03" db="EMBL/GenBank/DDBJ databases">
        <title>Deep-cultivation of Planctomycetes and their phenomic and genomic characterization uncovers novel biology.</title>
        <authorList>
            <person name="Wiegand S."/>
            <person name="Jogler M."/>
            <person name="Boedeker C."/>
            <person name="Pinto D."/>
            <person name="Vollmers J."/>
            <person name="Rivas-Marin E."/>
            <person name="Kohn T."/>
            <person name="Peeters S.H."/>
            <person name="Heuer A."/>
            <person name="Rast P."/>
            <person name="Oberbeckmann S."/>
            <person name="Bunk B."/>
            <person name="Jeske O."/>
            <person name="Meyerdierks A."/>
            <person name="Storesund J.E."/>
            <person name="Kallscheuer N."/>
            <person name="Luecker S."/>
            <person name="Lage O.M."/>
            <person name="Pohl T."/>
            <person name="Merkel B.J."/>
            <person name="Hornburger P."/>
            <person name="Mueller R.-W."/>
            <person name="Bruemmer F."/>
            <person name="Labrenz M."/>
            <person name="Spormann A.M."/>
            <person name="Op den Camp H."/>
            <person name="Overmann J."/>
            <person name="Amann R."/>
            <person name="Jetten M.S.M."/>
            <person name="Mascher T."/>
            <person name="Medema M.H."/>
            <person name="Devos D.P."/>
            <person name="Kaster A.-K."/>
            <person name="Ovreas L."/>
            <person name="Rohde M."/>
            <person name="Galperin M.Y."/>
            <person name="Jogler C."/>
        </authorList>
    </citation>
    <scope>NUCLEOTIDE SEQUENCE [LARGE SCALE GENOMIC DNA]</scope>
    <source>
        <strain evidence="1 2">Enr13</strain>
    </source>
</reference>
<evidence type="ECO:0000313" key="2">
    <source>
        <dbReference type="Proteomes" id="UP000319004"/>
    </source>
</evidence>
<keyword evidence="2" id="KW-1185">Reference proteome</keyword>
<gene>
    <name evidence="1" type="ORF">Enr13x_23630</name>
</gene>
<organism evidence="1 2">
    <name type="scientific">Stieleria neptunia</name>
    <dbReference type="NCBI Taxonomy" id="2527979"/>
    <lineage>
        <taxon>Bacteria</taxon>
        <taxon>Pseudomonadati</taxon>
        <taxon>Planctomycetota</taxon>
        <taxon>Planctomycetia</taxon>
        <taxon>Pirellulales</taxon>
        <taxon>Pirellulaceae</taxon>
        <taxon>Stieleria</taxon>
    </lineage>
</organism>
<dbReference type="RefSeq" id="WP_145386130.1">
    <property type="nucleotide sequence ID" value="NZ_CP037423.1"/>
</dbReference>
<dbReference type="Proteomes" id="UP000319004">
    <property type="component" value="Chromosome"/>
</dbReference>
<evidence type="ECO:0000313" key="1">
    <source>
        <dbReference type="EMBL" id="QDV42515.1"/>
    </source>
</evidence>
<dbReference type="EMBL" id="CP037423">
    <property type="protein sequence ID" value="QDV42515.1"/>
    <property type="molecule type" value="Genomic_DNA"/>
</dbReference>
<sequence length="71" mass="7929">MQLDLPRQTVDAIVRKLAEHGLNVNDNALVVRRLLDEMAVSPDGATIAELLNRLRDEQTPEQPQENALELA</sequence>
<dbReference type="KEGG" id="snep:Enr13x_23630"/>
<dbReference type="AlphaFoldDB" id="A0A518HNU1"/>
<protein>
    <submittedName>
        <fullName evidence="1">Uncharacterized protein</fullName>
    </submittedName>
</protein>